<sequence length="83" mass="9601">MFVSHAGLPSGLVSRQDWKDFIDDTEKEIAALETAWADYLQHHEATAEDQLRFETVRDRLQEIREDALVKWRSMRGNKPGLAC</sequence>
<dbReference type="EMBL" id="QWGA01000008">
    <property type="protein sequence ID" value="RIJ27535.1"/>
    <property type="molecule type" value="Genomic_DNA"/>
</dbReference>
<dbReference type="AlphaFoldDB" id="A0A399RC76"/>
<organism evidence="1 2">
    <name type="scientific">Henriciella algicola</name>
    <dbReference type="NCBI Taxonomy" id="1608422"/>
    <lineage>
        <taxon>Bacteria</taxon>
        <taxon>Pseudomonadati</taxon>
        <taxon>Pseudomonadota</taxon>
        <taxon>Alphaproteobacteria</taxon>
        <taxon>Hyphomonadales</taxon>
        <taxon>Hyphomonadaceae</taxon>
        <taxon>Henriciella</taxon>
    </lineage>
</organism>
<accession>A0A399RC76</accession>
<evidence type="ECO:0000313" key="1">
    <source>
        <dbReference type="EMBL" id="RIJ27535.1"/>
    </source>
</evidence>
<dbReference type="Proteomes" id="UP000265845">
    <property type="component" value="Unassembled WGS sequence"/>
</dbReference>
<gene>
    <name evidence="1" type="ORF">D1222_14150</name>
</gene>
<proteinExistence type="predicted"/>
<comment type="caution">
    <text evidence="1">The sequence shown here is derived from an EMBL/GenBank/DDBJ whole genome shotgun (WGS) entry which is preliminary data.</text>
</comment>
<reference evidence="1 2" key="1">
    <citation type="submission" date="2018-08" db="EMBL/GenBank/DDBJ databases">
        <title>Henriciella mobilis sp. nov., isolated from seawater.</title>
        <authorList>
            <person name="Cheng H."/>
            <person name="Wu Y.-H."/>
            <person name="Xu X.-W."/>
            <person name="Guo L.-L."/>
        </authorList>
    </citation>
    <scope>NUCLEOTIDE SEQUENCE [LARGE SCALE GENOMIC DNA]</scope>
    <source>
        <strain evidence="1 2">CCUG67844</strain>
    </source>
</reference>
<protein>
    <submittedName>
        <fullName evidence="1">Uncharacterized protein</fullName>
    </submittedName>
</protein>
<name>A0A399RC76_9PROT</name>
<evidence type="ECO:0000313" key="2">
    <source>
        <dbReference type="Proteomes" id="UP000265845"/>
    </source>
</evidence>
<keyword evidence="2" id="KW-1185">Reference proteome</keyword>